<dbReference type="STRING" id="106549.A0A540MWD7"/>
<reference evidence="3 4" key="1">
    <citation type="journal article" date="2019" name="G3 (Bethesda)">
        <title>Sequencing of a Wild Apple (Malus baccata) Genome Unravels the Differences Between Cultivated and Wild Apple Species Regarding Disease Resistance and Cold Tolerance.</title>
        <authorList>
            <person name="Chen X."/>
        </authorList>
    </citation>
    <scope>NUCLEOTIDE SEQUENCE [LARGE SCALE GENOMIC DNA]</scope>
    <source>
        <strain evidence="4">cv. Shandingzi</strain>
        <tissue evidence="3">Leaves</tissue>
    </source>
</reference>
<dbReference type="CDD" id="cd23367">
    <property type="entry name" value="beta-trefoil_STI_KPI104-like"/>
    <property type="match status" value="1"/>
</dbReference>
<evidence type="ECO:0000313" key="4">
    <source>
        <dbReference type="Proteomes" id="UP000315295"/>
    </source>
</evidence>
<evidence type="ECO:0000313" key="3">
    <source>
        <dbReference type="EMBL" id="TQE03101.1"/>
    </source>
</evidence>
<evidence type="ECO:0000256" key="1">
    <source>
        <dbReference type="ARBA" id="ARBA00005440"/>
    </source>
</evidence>
<sequence length="188" mass="21125">MMSMNRFSVLDTTGQPLQRGIQYYIKPAVTENGGRFTLIDRRNGTCPFYVGQENLSGPDGFPVTFAPFAEGETVVKEGRDIKITFAVSTISVQSTAWKRSNETGQETERRLIVTGEDENERYPTGNYFKIVREGNGLYSLFWCPYEACPICKFDCTATWVGVLVENGKRLLALDGSALPVEFERHNID</sequence>
<dbReference type="SUPFAM" id="SSF50386">
    <property type="entry name" value="STI-like"/>
    <property type="match status" value="1"/>
</dbReference>
<dbReference type="SMART" id="SM00452">
    <property type="entry name" value="STI"/>
    <property type="match status" value="1"/>
</dbReference>
<evidence type="ECO:0000256" key="2">
    <source>
        <dbReference type="ARBA" id="ARBA00023157"/>
    </source>
</evidence>
<dbReference type="PANTHER" id="PTHR33107">
    <property type="entry name" value="KUNITZ TRYPSIN INHIBITOR 2"/>
    <property type="match status" value="1"/>
</dbReference>
<dbReference type="InterPro" id="IPR002160">
    <property type="entry name" value="Prot_inh_Kunz-lg"/>
</dbReference>
<dbReference type="Gene3D" id="2.80.10.50">
    <property type="match status" value="1"/>
</dbReference>
<dbReference type="EMBL" id="VIEB01000161">
    <property type="protein sequence ID" value="TQE03101.1"/>
    <property type="molecule type" value="Genomic_DNA"/>
</dbReference>
<dbReference type="AlphaFoldDB" id="A0A540MWD7"/>
<keyword evidence="2" id="KW-1015">Disulfide bond</keyword>
<dbReference type="GO" id="GO:0004866">
    <property type="term" value="F:endopeptidase inhibitor activity"/>
    <property type="evidence" value="ECO:0007669"/>
    <property type="project" value="InterPro"/>
</dbReference>
<accession>A0A540MWD7</accession>
<dbReference type="InterPro" id="IPR011065">
    <property type="entry name" value="Kunitz_inhibitor_STI-like_sf"/>
</dbReference>
<dbReference type="PANTHER" id="PTHR33107:SF81">
    <property type="entry name" value="TRYPSIN INHIBITOR A"/>
    <property type="match status" value="1"/>
</dbReference>
<keyword evidence="4" id="KW-1185">Reference proteome</keyword>
<dbReference type="Proteomes" id="UP000315295">
    <property type="component" value="Unassembled WGS sequence"/>
</dbReference>
<gene>
    <name evidence="3" type="ORF">C1H46_011272</name>
</gene>
<organism evidence="3 4">
    <name type="scientific">Malus baccata</name>
    <name type="common">Siberian crab apple</name>
    <name type="synonym">Pyrus baccata</name>
    <dbReference type="NCBI Taxonomy" id="106549"/>
    <lineage>
        <taxon>Eukaryota</taxon>
        <taxon>Viridiplantae</taxon>
        <taxon>Streptophyta</taxon>
        <taxon>Embryophyta</taxon>
        <taxon>Tracheophyta</taxon>
        <taxon>Spermatophyta</taxon>
        <taxon>Magnoliopsida</taxon>
        <taxon>eudicotyledons</taxon>
        <taxon>Gunneridae</taxon>
        <taxon>Pentapetalae</taxon>
        <taxon>rosids</taxon>
        <taxon>fabids</taxon>
        <taxon>Rosales</taxon>
        <taxon>Rosaceae</taxon>
        <taxon>Amygdaloideae</taxon>
        <taxon>Maleae</taxon>
        <taxon>Malus</taxon>
    </lineage>
</organism>
<name>A0A540MWD7_MALBA</name>
<proteinExistence type="inferred from homology"/>
<dbReference type="PRINTS" id="PR00291">
    <property type="entry name" value="KUNITZINHBTR"/>
</dbReference>
<dbReference type="Pfam" id="PF00197">
    <property type="entry name" value="Kunitz_legume"/>
    <property type="match status" value="1"/>
</dbReference>
<dbReference type="PROSITE" id="PS00283">
    <property type="entry name" value="SOYBEAN_KUNITZ"/>
    <property type="match status" value="1"/>
</dbReference>
<protein>
    <submittedName>
        <fullName evidence="3">Uncharacterized protein</fullName>
    </submittedName>
</protein>
<comment type="caution">
    <text evidence="3">The sequence shown here is derived from an EMBL/GenBank/DDBJ whole genome shotgun (WGS) entry which is preliminary data.</text>
</comment>
<comment type="similarity">
    <text evidence="1">Belongs to the protease inhibitor I3 (leguminous Kunitz-type inhibitor) family.</text>
</comment>